<dbReference type="Proteomes" id="UP001262754">
    <property type="component" value="Unassembled WGS sequence"/>
</dbReference>
<feature type="compositionally biased region" description="Basic residues" evidence="1">
    <location>
        <begin position="289"/>
        <end position="298"/>
    </location>
</feature>
<comment type="caution">
    <text evidence="3">The sequence shown here is derived from an EMBL/GenBank/DDBJ whole genome shotgun (WGS) entry which is preliminary data.</text>
</comment>
<organism evidence="3 4">
    <name type="scientific">Caulobacter rhizosphaerae</name>
    <dbReference type="NCBI Taxonomy" id="2010972"/>
    <lineage>
        <taxon>Bacteria</taxon>
        <taxon>Pseudomonadati</taxon>
        <taxon>Pseudomonadota</taxon>
        <taxon>Alphaproteobacteria</taxon>
        <taxon>Caulobacterales</taxon>
        <taxon>Caulobacteraceae</taxon>
        <taxon>Caulobacter</taxon>
    </lineage>
</organism>
<accession>A0ABU1N4I9</accession>
<name>A0ABU1N4I9_9CAUL</name>
<evidence type="ECO:0000313" key="4">
    <source>
        <dbReference type="Proteomes" id="UP001262754"/>
    </source>
</evidence>
<reference evidence="3 4" key="1">
    <citation type="submission" date="2023-07" db="EMBL/GenBank/DDBJ databases">
        <title>Sorghum-associated microbial communities from plants grown in Nebraska, USA.</title>
        <authorList>
            <person name="Schachtman D."/>
        </authorList>
    </citation>
    <scope>NUCLEOTIDE SEQUENCE [LARGE SCALE GENOMIC DNA]</scope>
    <source>
        <strain evidence="3 4">DS2154</strain>
    </source>
</reference>
<feature type="compositionally biased region" description="Pro residues" evidence="1">
    <location>
        <begin position="124"/>
        <end position="138"/>
    </location>
</feature>
<protein>
    <recommendedName>
        <fullName evidence="5">Meckel syndrome type 1 protein</fullName>
    </recommendedName>
</protein>
<feature type="compositionally biased region" description="Low complexity" evidence="1">
    <location>
        <begin position="252"/>
        <end position="276"/>
    </location>
</feature>
<keyword evidence="2" id="KW-0732">Signal</keyword>
<feature type="signal peptide" evidence="2">
    <location>
        <begin position="1"/>
        <end position="19"/>
    </location>
</feature>
<evidence type="ECO:0000313" key="3">
    <source>
        <dbReference type="EMBL" id="MDR6533248.1"/>
    </source>
</evidence>
<proteinExistence type="predicted"/>
<feature type="region of interest" description="Disordered" evidence="1">
    <location>
        <begin position="87"/>
        <end position="176"/>
    </location>
</feature>
<dbReference type="RefSeq" id="WP_310034083.1">
    <property type="nucleotide sequence ID" value="NZ_JAVDRL010000012.1"/>
</dbReference>
<feature type="chain" id="PRO_5046432073" description="Meckel syndrome type 1 protein" evidence="2">
    <location>
        <begin position="20"/>
        <end position="298"/>
    </location>
</feature>
<evidence type="ECO:0000256" key="1">
    <source>
        <dbReference type="SAM" id="MobiDB-lite"/>
    </source>
</evidence>
<evidence type="ECO:0000256" key="2">
    <source>
        <dbReference type="SAM" id="SignalP"/>
    </source>
</evidence>
<feature type="region of interest" description="Disordered" evidence="1">
    <location>
        <begin position="252"/>
        <end position="298"/>
    </location>
</feature>
<feature type="compositionally biased region" description="Pro residues" evidence="1">
    <location>
        <begin position="63"/>
        <end position="73"/>
    </location>
</feature>
<gene>
    <name evidence="3" type="ORF">J2800_004010</name>
</gene>
<feature type="region of interest" description="Disordered" evidence="1">
    <location>
        <begin position="54"/>
        <end position="74"/>
    </location>
</feature>
<feature type="region of interest" description="Disordered" evidence="1">
    <location>
        <begin position="21"/>
        <end position="40"/>
    </location>
</feature>
<keyword evidence="4" id="KW-1185">Reference proteome</keyword>
<feature type="compositionally biased region" description="Pro residues" evidence="1">
    <location>
        <begin position="96"/>
        <end position="105"/>
    </location>
</feature>
<sequence>MRLALLLPVLFCLAAPAHAEGARESRYGPTTPRQASVAAPARYDGPMLSWANKREASSDPVAAAPPAPRPAQPAPLAAWAGYSARPEPAAYTPSTTPAPTPPAFAPPVASRPRALPTSLYAAPRPSPVATPVQAPPAPLRDRAGYDGHPAPAAAAQPAPPRPAPIAATPGPAKDWSGYRSVRMTTAASAPAATPVSAPAPVPALPAPAPRQLAAANTGVIGARFYSVARESGLTPDPIPPAGPDHQVLITTEAASAPAEDAAPAHGSADWLAAGARGDNDGDGDDSAARRAKTRNQGL</sequence>
<dbReference type="EMBL" id="JAVDRL010000012">
    <property type="protein sequence ID" value="MDR6533248.1"/>
    <property type="molecule type" value="Genomic_DNA"/>
</dbReference>
<evidence type="ECO:0008006" key="5">
    <source>
        <dbReference type="Google" id="ProtNLM"/>
    </source>
</evidence>